<name>A0A916TYQ3_9SPHI</name>
<reference evidence="2" key="1">
    <citation type="journal article" date="2014" name="Int. J. Syst. Evol. Microbiol.">
        <title>Complete genome sequence of Corynebacterium casei LMG S-19264T (=DSM 44701T), isolated from a smear-ripened cheese.</title>
        <authorList>
            <consortium name="US DOE Joint Genome Institute (JGI-PGF)"/>
            <person name="Walter F."/>
            <person name="Albersmeier A."/>
            <person name="Kalinowski J."/>
            <person name="Ruckert C."/>
        </authorList>
    </citation>
    <scope>NUCLEOTIDE SEQUENCE</scope>
    <source>
        <strain evidence="2">CGMCC 1.15343</strain>
    </source>
</reference>
<accession>A0A916TYQ3</accession>
<reference evidence="2" key="2">
    <citation type="submission" date="2020-09" db="EMBL/GenBank/DDBJ databases">
        <authorList>
            <person name="Sun Q."/>
            <person name="Zhou Y."/>
        </authorList>
    </citation>
    <scope>NUCLEOTIDE SEQUENCE</scope>
    <source>
        <strain evidence="2">CGMCC 1.15343</strain>
    </source>
</reference>
<proteinExistence type="predicted"/>
<dbReference type="AlphaFoldDB" id="A0A916TYQ3"/>
<dbReference type="Proteomes" id="UP000651668">
    <property type="component" value="Unassembled WGS sequence"/>
</dbReference>
<evidence type="ECO:0000256" key="1">
    <source>
        <dbReference type="SAM" id="Phobius"/>
    </source>
</evidence>
<protein>
    <submittedName>
        <fullName evidence="2">Uncharacterized protein</fullName>
    </submittedName>
</protein>
<organism evidence="2 3">
    <name type="scientific">Pedobacter quisquiliarum</name>
    <dbReference type="NCBI Taxonomy" id="1834438"/>
    <lineage>
        <taxon>Bacteria</taxon>
        <taxon>Pseudomonadati</taxon>
        <taxon>Bacteroidota</taxon>
        <taxon>Sphingobacteriia</taxon>
        <taxon>Sphingobacteriales</taxon>
        <taxon>Sphingobacteriaceae</taxon>
        <taxon>Pedobacter</taxon>
    </lineage>
</organism>
<keyword evidence="1" id="KW-0812">Transmembrane</keyword>
<evidence type="ECO:0000313" key="2">
    <source>
        <dbReference type="EMBL" id="GGC51277.1"/>
    </source>
</evidence>
<keyword evidence="1" id="KW-1133">Transmembrane helix</keyword>
<keyword evidence="3" id="KW-1185">Reference proteome</keyword>
<feature type="transmembrane region" description="Helical" evidence="1">
    <location>
        <begin position="31"/>
        <end position="53"/>
    </location>
</feature>
<comment type="caution">
    <text evidence="2">The sequence shown here is derived from an EMBL/GenBank/DDBJ whole genome shotgun (WGS) entry which is preliminary data.</text>
</comment>
<evidence type="ECO:0000313" key="3">
    <source>
        <dbReference type="Proteomes" id="UP000651668"/>
    </source>
</evidence>
<keyword evidence="1" id="KW-0472">Membrane</keyword>
<sequence>MTIYYAQRKKETSYKKEAIFHKQFPDLVGTLVYFVVSVCGILCKWSTVLNLKVASIFKYNTR</sequence>
<dbReference type="EMBL" id="BMIL01000001">
    <property type="protein sequence ID" value="GGC51277.1"/>
    <property type="molecule type" value="Genomic_DNA"/>
</dbReference>
<gene>
    <name evidence="2" type="ORF">GCM10011387_00820</name>
</gene>